<dbReference type="GO" id="GO:0000976">
    <property type="term" value="F:transcription cis-regulatory region binding"/>
    <property type="evidence" value="ECO:0007669"/>
    <property type="project" value="TreeGrafter"/>
</dbReference>
<dbReference type="Pfam" id="PF01426">
    <property type="entry name" value="BAH"/>
    <property type="match status" value="1"/>
</dbReference>
<dbReference type="InterPro" id="IPR053032">
    <property type="entry name" value="BAH_domain-containing"/>
</dbReference>
<dbReference type="PROSITE" id="PS51038">
    <property type="entry name" value="BAH"/>
    <property type="match status" value="1"/>
</dbReference>
<feature type="compositionally biased region" description="Polar residues" evidence="1">
    <location>
        <begin position="54"/>
        <end position="68"/>
    </location>
</feature>
<evidence type="ECO:0000313" key="3">
    <source>
        <dbReference type="Ensembl" id="ENSLACP00000019892.1"/>
    </source>
</evidence>
<dbReference type="SMART" id="SM00439">
    <property type="entry name" value="BAH"/>
    <property type="match status" value="1"/>
</dbReference>
<reference evidence="3" key="3">
    <citation type="submission" date="2025-09" db="UniProtKB">
        <authorList>
            <consortium name="Ensembl"/>
        </authorList>
    </citation>
    <scope>IDENTIFICATION</scope>
</reference>
<dbReference type="AlphaFoldDB" id="H3BDC1"/>
<feature type="region of interest" description="Disordered" evidence="1">
    <location>
        <begin position="86"/>
        <end position="147"/>
    </location>
</feature>
<dbReference type="InParanoid" id="H3BDC1"/>
<dbReference type="Bgee" id="ENSLACG00000017489">
    <property type="expression patterns" value="Expressed in chordate pharynx and 2 other cell types or tissues"/>
</dbReference>
<dbReference type="PANTHER" id="PTHR46576">
    <property type="entry name" value="BROMO ADJACENT HOMOLOGY DOMAIN-CONTAINING 1 PROTEIN"/>
    <property type="match status" value="1"/>
</dbReference>
<evidence type="ECO:0000256" key="1">
    <source>
        <dbReference type="SAM" id="MobiDB-lite"/>
    </source>
</evidence>
<dbReference type="Ensembl" id="ENSLACT00000020030.1">
    <property type="protein sequence ID" value="ENSLACP00000019892.1"/>
    <property type="gene ID" value="ENSLACG00000017489.1"/>
</dbReference>
<protein>
    <submittedName>
        <fullName evidence="3">Bromo adjacent homology domain containing 1</fullName>
    </submittedName>
</protein>
<dbReference type="FunCoup" id="H3BDC1">
    <property type="interactions" value="1259"/>
</dbReference>
<dbReference type="HOGENOM" id="CLU_019093_0_0_1"/>
<dbReference type="EMBL" id="AFYH01029243">
    <property type="status" value="NOT_ANNOTATED_CDS"/>
    <property type="molecule type" value="Genomic_DNA"/>
</dbReference>
<dbReference type="PANTHER" id="PTHR46576:SF1">
    <property type="entry name" value="BROMO ADJACENT HOMOLOGY DOMAIN-CONTAINING 1 PROTEIN"/>
    <property type="match status" value="1"/>
</dbReference>
<sequence>RKLYPLRKRPKQENRKACSVLLTRLEDVAGGHCAGKCRTLDAGKGKRVGRDPQPTCSGMAQECESNPSEPRKRRLASLNAEALNNVLLERDEGNQAKRLRNTSKPRTSSSNHSLEDDVFDDGVSVCKSSKGEGHLGNGDPNGQPMPKRLASLNAAVLLKLASEKHCSTKQRSKSDGDGKVNSSKPRLKWTLSDHENCVETSKDVLSTRTEEHYGLSGEPEGTLKYEAPDPSELLIGNGSLKNERLPHCHDDTEAYLHRLSLVMDRRGLAKPEYQKPGERSPTPKREFLHPSISFQQQCSASPRLGNVLACSYHFGSSEFPPANGYYFHYGQNGFPGDGYPQPHCSLFPGRGFSHCSQPVAHEGLLVSQSVLSSGILVPYLPCCNSRHCLEEMGRVNGYSSYGYLHPPMVQIAAVPAGHSSCPHEPQVKPDGFNSLEQHSLTIPMAGHPVAPAHPLSGCPVPSVPPAAEPVPHLQIPNSEPQEQQTFSLLKVARECPQSSKPPSGSRSGVRNTAGCFHALSSKSSSGHPHVKQQRIHRRRATNGWLPVGVSFEKAVYVVGKQEPTTRKCYQAVERDGEIIRVRDTVLLKSGPRKKSLPYVAKISALWEDPTTGELMMSLFWYYRAEHIQGGRSPSMHQSPPPQNEIFASRHQDENSVACIEEKCFVLTFAEYCRFCALVKRRDEGILNNAATMVPPSEEYATPQHRSVPVDIDPDQVFLCRHVYDFRHGRILKNPQ</sequence>
<name>H3BDC1_LATCH</name>
<dbReference type="GO" id="GO:0005677">
    <property type="term" value="C:chromatin silencing complex"/>
    <property type="evidence" value="ECO:0007669"/>
    <property type="project" value="TreeGrafter"/>
</dbReference>
<keyword evidence="4" id="KW-1185">Reference proteome</keyword>
<dbReference type="EMBL" id="AFYH01029242">
    <property type="status" value="NOT_ANNOTATED_CDS"/>
    <property type="molecule type" value="Genomic_DNA"/>
</dbReference>
<evidence type="ECO:0000259" key="2">
    <source>
        <dbReference type="PROSITE" id="PS51038"/>
    </source>
</evidence>
<feature type="region of interest" description="Disordered" evidence="1">
    <location>
        <begin position="163"/>
        <end position="187"/>
    </location>
</feature>
<dbReference type="GO" id="GO:0031507">
    <property type="term" value="P:heterochromatin formation"/>
    <property type="evidence" value="ECO:0007669"/>
    <property type="project" value="TreeGrafter"/>
</dbReference>
<feature type="region of interest" description="Disordered" evidence="1">
    <location>
        <begin position="518"/>
        <end position="539"/>
    </location>
</feature>
<reference evidence="3" key="2">
    <citation type="submission" date="2025-08" db="UniProtKB">
        <authorList>
            <consortium name="Ensembl"/>
        </authorList>
    </citation>
    <scope>IDENTIFICATION</scope>
</reference>
<dbReference type="GO" id="GO:0003682">
    <property type="term" value="F:chromatin binding"/>
    <property type="evidence" value="ECO:0007669"/>
    <property type="project" value="InterPro"/>
</dbReference>
<proteinExistence type="predicted"/>
<accession>H3BDC1</accession>
<dbReference type="InterPro" id="IPR001025">
    <property type="entry name" value="BAH_dom"/>
</dbReference>
<dbReference type="OMA" id="CRHTVRS"/>
<dbReference type="Proteomes" id="UP000008672">
    <property type="component" value="Unassembled WGS sequence"/>
</dbReference>
<evidence type="ECO:0000313" key="4">
    <source>
        <dbReference type="Proteomes" id="UP000008672"/>
    </source>
</evidence>
<dbReference type="GeneTree" id="ENSGT00390000003967"/>
<feature type="compositionally biased region" description="Basic residues" evidence="1">
    <location>
        <begin position="528"/>
        <end position="539"/>
    </location>
</feature>
<organism evidence="3 4">
    <name type="scientific">Latimeria chalumnae</name>
    <name type="common">Coelacanth</name>
    <dbReference type="NCBI Taxonomy" id="7897"/>
    <lineage>
        <taxon>Eukaryota</taxon>
        <taxon>Metazoa</taxon>
        <taxon>Chordata</taxon>
        <taxon>Craniata</taxon>
        <taxon>Vertebrata</taxon>
        <taxon>Euteleostomi</taxon>
        <taxon>Coelacanthiformes</taxon>
        <taxon>Coelacanthidae</taxon>
        <taxon>Latimeria</taxon>
    </lineage>
</organism>
<gene>
    <name evidence="3" type="primary">BAHD1</name>
</gene>
<feature type="compositionally biased region" description="Basic and acidic residues" evidence="1">
    <location>
        <begin position="163"/>
        <end position="178"/>
    </location>
</feature>
<dbReference type="GO" id="GO:0045892">
    <property type="term" value="P:negative regulation of DNA-templated transcription"/>
    <property type="evidence" value="ECO:0007669"/>
    <property type="project" value="TreeGrafter"/>
</dbReference>
<feature type="region of interest" description="Disordered" evidence="1">
    <location>
        <begin position="40"/>
        <end position="73"/>
    </location>
</feature>
<feature type="domain" description="BAH" evidence="2">
    <location>
        <begin position="577"/>
        <end position="734"/>
    </location>
</feature>
<dbReference type="Gene3D" id="2.30.30.490">
    <property type="match status" value="1"/>
</dbReference>
<reference evidence="4" key="1">
    <citation type="submission" date="2011-08" db="EMBL/GenBank/DDBJ databases">
        <title>The draft genome of Latimeria chalumnae.</title>
        <authorList>
            <person name="Di Palma F."/>
            <person name="Alfoldi J."/>
            <person name="Johnson J."/>
            <person name="Berlin A."/>
            <person name="Gnerre S."/>
            <person name="Jaffe D."/>
            <person name="MacCallum I."/>
            <person name="Young S."/>
            <person name="Walker B.J."/>
            <person name="Lander E."/>
            <person name="Lindblad-Toh K."/>
        </authorList>
    </citation>
    <scope>NUCLEOTIDE SEQUENCE [LARGE SCALE GENOMIC DNA]</scope>
    <source>
        <strain evidence="4">Wild caught</strain>
    </source>
</reference>
<feature type="compositionally biased region" description="Basic and acidic residues" evidence="1">
    <location>
        <begin position="40"/>
        <end position="50"/>
    </location>
</feature>
<dbReference type="InterPro" id="IPR043151">
    <property type="entry name" value="BAH_sf"/>
</dbReference>
<dbReference type="STRING" id="7897.ENSLACP00000019892"/>
<dbReference type="eggNOG" id="KOG1886">
    <property type="taxonomic scope" value="Eukaryota"/>
</dbReference>